<evidence type="ECO:0000313" key="1">
    <source>
        <dbReference type="EMBL" id="MED6247348.1"/>
    </source>
</evidence>
<gene>
    <name evidence="1" type="ORF">ATANTOWER_027596</name>
</gene>
<keyword evidence="2" id="KW-1185">Reference proteome</keyword>
<protein>
    <submittedName>
        <fullName evidence="1">Uncharacterized protein</fullName>
    </submittedName>
</protein>
<evidence type="ECO:0000313" key="2">
    <source>
        <dbReference type="Proteomes" id="UP001345963"/>
    </source>
</evidence>
<dbReference type="EMBL" id="JAHUTI010049241">
    <property type="protein sequence ID" value="MED6247348.1"/>
    <property type="molecule type" value="Genomic_DNA"/>
</dbReference>
<name>A0ABU7BCH3_9TELE</name>
<organism evidence="1 2">
    <name type="scientific">Ataeniobius toweri</name>
    <dbReference type="NCBI Taxonomy" id="208326"/>
    <lineage>
        <taxon>Eukaryota</taxon>
        <taxon>Metazoa</taxon>
        <taxon>Chordata</taxon>
        <taxon>Craniata</taxon>
        <taxon>Vertebrata</taxon>
        <taxon>Euteleostomi</taxon>
        <taxon>Actinopterygii</taxon>
        <taxon>Neopterygii</taxon>
        <taxon>Teleostei</taxon>
        <taxon>Neoteleostei</taxon>
        <taxon>Acanthomorphata</taxon>
        <taxon>Ovalentaria</taxon>
        <taxon>Atherinomorphae</taxon>
        <taxon>Cyprinodontiformes</taxon>
        <taxon>Goodeidae</taxon>
        <taxon>Ataeniobius</taxon>
    </lineage>
</organism>
<dbReference type="Proteomes" id="UP001345963">
    <property type="component" value="Unassembled WGS sequence"/>
</dbReference>
<sequence length="101" mass="11143">MDGGACSDTSCLSSFMQSEEELGWPSSTFNEALGGAVCYSRSTQSLVILKSLKQLDCRSRGTSRKLLLSVSACNDPQLLYLEKDDTENQTTEVIKKIKRIE</sequence>
<reference evidence="1 2" key="1">
    <citation type="submission" date="2021-07" db="EMBL/GenBank/DDBJ databases">
        <authorList>
            <person name="Palmer J.M."/>
        </authorList>
    </citation>
    <scope>NUCLEOTIDE SEQUENCE [LARGE SCALE GENOMIC DNA]</scope>
    <source>
        <strain evidence="1 2">AT_MEX2019</strain>
        <tissue evidence="1">Muscle</tissue>
    </source>
</reference>
<accession>A0ABU7BCH3</accession>
<proteinExistence type="predicted"/>
<comment type="caution">
    <text evidence="1">The sequence shown here is derived from an EMBL/GenBank/DDBJ whole genome shotgun (WGS) entry which is preliminary data.</text>
</comment>